<keyword evidence="2" id="KW-1185">Reference proteome</keyword>
<proteinExistence type="predicted"/>
<dbReference type="EMBL" id="JASNJD010000002">
    <property type="protein sequence ID" value="MDK3016728.1"/>
    <property type="molecule type" value="Genomic_DNA"/>
</dbReference>
<sequence>MKKLLLILLAPLLMGAIGFAVGWALMPRPQQAAGLSTQQPARGGTSYVMPLGRFTIQVLQPERILHVVIDMDVFIADAASFERLGDAQGRARLRDATIAATSDLAETLLWTAPGQAVQIDQQALADQIVLKLNSSLPAVRSARINELQTQTVPRSN</sequence>
<protein>
    <submittedName>
        <fullName evidence="1">Flagellar biosynthesis protein FlgH</fullName>
    </submittedName>
</protein>
<evidence type="ECO:0000313" key="1">
    <source>
        <dbReference type="EMBL" id="MDK3016728.1"/>
    </source>
</evidence>
<evidence type="ECO:0000313" key="2">
    <source>
        <dbReference type="Proteomes" id="UP001243757"/>
    </source>
</evidence>
<comment type="caution">
    <text evidence="1">The sequence shown here is derived from an EMBL/GenBank/DDBJ whole genome shotgun (WGS) entry which is preliminary data.</text>
</comment>
<gene>
    <name evidence="1" type="ORF">QO033_03515</name>
</gene>
<reference evidence="1 2" key="1">
    <citation type="submission" date="2023-05" db="EMBL/GenBank/DDBJ databases">
        <title>Pseudodonghicola sp. nov.</title>
        <authorList>
            <person name="Huang J."/>
        </authorList>
    </citation>
    <scope>NUCLEOTIDE SEQUENCE [LARGE SCALE GENOMIC DNA]</scope>
    <source>
        <strain evidence="1 2">IC7</strain>
    </source>
</reference>
<keyword evidence="1" id="KW-0966">Cell projection</keyword>
<dbReference type="Proteomes" id="UP001243757">
    <property type="component" value="Unassembled WGS sequence"/>
</dbReference>
<keyword evidence="1" id="KW-0969">Cilium</keyword>
<organism evidence="1 2">
    <name type="scientific">Pseudodonghicola flavimaris</name>
    <dbReference type="NCBI Taxonomy" id="3050036"/>
    <lineage>
        <taxon>Bacteria</taxon>
        <taxon>Pseudomonadati</taxon>
        <taxon>Pseudomonadota</taxon>
        <taxon>Alphaproteobacteria</taxon>
        <taxon>Rhodobacterales</taxon>
        <taxon>Paracoccaceae</taxon>
        <taxon>Pseudodonghicola</taxon>
    </lineage>
</organism>
<accession>A0ABT7EWL7</accession>
<dbReference type="RefSeq" id="WP_284479546.1">
    <property type="nucleotide sequence ID" value="NZ_JASNJD010000002.1"/>
</dbReference>
<keyword evidence="1" id="KW-0282">Flagellum</keyword>
<name>A0ABT7EWL7_9RHOB</name>